<keyword evidence="2" id="KW-0812">Transmembrane</keyword>
<feature type="compositionally biased region" description="Basic residues" evidence="1">
    <location>
        <begin position="142"/>
        <end position="156"/>
    </location>
</feature>
<keyword evidence="4" id="KW-1185">Reference proteome</keyword>
<keyword evidence="2" id="KW-0472">Membrane</keyword>
<gene>
    <name evidence="3" type="ORF">SNEC2469_LOCUS31579</name>
</gene>
<sequence length="497" mass="56333">MAVALTMPLPTPVSRGVDFLQDAIFCGFVWLCGRILVAYVQVLRHLKEAEAEATGLGERATPACEAVRRAQRAMRKETWGLTLAFTSTFGAYSVARVLINFNRFGELPYILMVVLLGNTLGSWFLSNAHKLPRRAATEVKPSKSKLPTRKAAKRSRTAPQMSADLDEWHKKVRELSVRGITAQALLQFYQDLARTMPHYRPQVHTTLDVVRQAIIPTTQVRSCAFSCIVSEPRFPDKMVTHSWQNLFRDLVAAVIADAVGENSFEMVANHLEHDTSILGRLMKQRHTADRVYWICAFAVNQHSAICENRDGDCDSWTGKVHPPCRCRHPKIFSNTPPLLQVNNQSIYCEMNKFDDMMAMVAAHKPSFSQLVAVDSRFVLFRRAWCVAELVEADSAGLKQHVQVHSRKVLKDNEESLRTLKVEDMAASNADDVDFILNRISDKRVFNKRLQQLIFDDHGLLSNWHQLDTLHQMHEIGNLLKWIMADGGLGLVLKYWVS</sequence>
<feature type="transmembrane region" description="Helical" evidence="2">
    <location>
        <begin position="107"/>
        <end position="125"/>
    </location>
</feature>
<feature type="transmembrane region" description="Helical" evidence="2">
    <location>
        <begin position="78"/>
        <end position="95"/>
    </location>
</feature>
<name>A0A813BR40_9DINO</name>
<dbReference type="AlphaFoldDB" id="A0A813BR40"/>
<accession>A0A813BR40</accession>
<evidence type="ECO:0000256" key="2">
    <source>
        <dbReference type="SAM" id="Phobius"/>
    </source>
</evidence>
<comment type="caution">
    <text evidence="3">The sequence shown here is derived from an EMBL/GenBank/DDBJ whole genome shotgun (WGS) entry which is preliminary data.</text>
</comment>
<organism evidence="3 4">
    <name type="scientific">Symbiodinium necroappetens</name>
    <dbReference type="NCBI Taxonomy" id="1628268"/>
    <lineage>
        <taxon>Eukaryota</taxon>
        <taxon>Sar</taxon>
        <taxon>Alveolata</taxon>
        <taxon>Dinophyceae</taxon>
        <taxon>Suessiales</taxon>
        <taxon>Symbiodiniaceae</taxon>
        <taxon>Symbiodinium</taxon>
    </lineage>
</organism>
<keyword evidence="2" id="KW-1133">Transmembrane helix</keyword>
<reference evidence="3" key="1">
    <citation type="submission" date="2021-02" db="EMBL/GenBank/DDBJ databases">
        <authorList>
            <person name="Dougan E. K."/>
            <person name="Rhodes N."/>
            <person name="Thang M."/>
            <person name="Chan C."/>
        </authorList>
    </citation>
    <scope>NUCLEOTIDE SEQUENCE</scope>
</reference>
<proteinExistence type="predicted"/>
<feature type="region of interest" description="Disordered" evidence="1">
    <location>
        <begin position="136"/>
        <end position="160"/>
    </location>
</feature>
<dbReference type="EMBL" id="CAJNJA010076908">
    <property type="protein sequence ID" value="CAE7918772.1"/>
    <property type="molecule type" value="Genomic_DNA"/>
</dbReference>
<dbReference type="Proteomes" id="UP000601435">
    <property type="component" value="Unassembled WGS sequence"/>
</dbReference>
<evidence type="ECO:0000313" key="3">
    <source>
        <dbReference type="EMBL" id="CAE7918772.1"/>
    </source>
</evidence>
<dbReference type="OrthoDB" id="427802at2759"/>
<protein>
    <submittedName>
        <fullName evidence="3">Uncharacterized protein</fullName>
    </submittedName>
</protein>
<evidence type="ECO:0000313" key="4">
    <source>
        <dbReference type="Proteomes" id="UP000601435"/>
    </source>
</evidence>
<evidence type="ECO:0000256" key="1">
    <source>
        <dbReference type="SAM" id="MobiDB-lite"/>
    </source>
</evidence>